<dbReference type="AlphaFoldDB" id="A0A5B7FXR9"/>
<gene>
    <name evidence="1" type="ORF">E2C01_046391</name>
</gene>
<proteinExistence type="predicted"/>
<sequence>MKASKTELPHPVETVGKATISTELVVMLDSPKGISTPSFGMHGYDTCSLGSKGSDSSSDTK</sequence>
<comment type="caution">
    <text evidence="1">The sequence shown here is derived from an EMBL/GenBank/DDBJ whole genome shotgun (WGS) entry which is preliminary data.</text>
</comment>
<reference evidence="1 2" key="1">
    <citation type="submission" date="2019-05" db="EMBL/GenBank/DDBJ databases">
        <title>Another draft genome of Portunus trituberculatus and its Hox gene families provides insights of decapod evolution.</title>
        <authorList>
            <person name="Jeong J.-H."/>
            <person name="Song I."/>
            <person name="Kim S."/>
            <person name="Choi T."/>
            <person name="Kim D."/>
            <person name="Ryu S."/>
            <person name="Kim W."/>
        </authorList>
    </citation>
    <scope>NUCLEOTIDE SEQUENCE [LARGE SCALE GENOMIC DNA]</scope>
    <source>
        <tissue evidence="1">Muscle</tissue>
    </source>
</reference>
<dbReference type="EMBL" id="VSRR010010944">
    <property type="protein sequence ID" value="MPC52520.1"/>
    <property type="molecule type" value="Genomic_DNA"/>
</dbReference>
<protein>
    <submittedName>
        <fullName evidence="1">Uncharacterized protein</fullName>
    </submittedName>
</protein>
<keyword evidence="2" id="KW-1185">Reference proteome</keyword>
<organism evidence="1 2">
    <name type="scientific">Portunus trituberculatus</name>
    <name type="common">Swimming crab</name>
    <name type="synonym">Neptunus trituberculatus</name>
    <dbReference type="NCBI Taxonomy" id="210409"/>
    <lineage>
        <taxon>Eukaryota</taxon>
        <taxon>Metazoa</taxon>
        <taxon>Ecdysozoa</taxon>
        <taxon>Arthropoda</taxon>
        <taxon>Crustacea</taxon>
        <taxon>Multicrustacea</taxon>
        <taxon>Malacostraca</taxon>
        <taxon>Eumalacostraca</taxon>
        <taxon>Eucarida</taxon>
        <taxon>Decapoda</taxon>
        <taxon>Pleocyemata</taxon>
        <taxon>Brachyura</taxon>
        <taxon>Eubrachyura</taxon>
        <taxon>Portunoidea</taxon>
        <taxon>Portunidae</taxon>
        <taxon>Portuninae</taxon>
        <taxon>Portunus</taxon>
    </lineage>
</organism>
<dbReference type="Proteomes" id="UP000324222">
    <property type="component" value="Unassembled WGS sequence"/>
</dbReference>
<evidence type="ECO:0000313" key="2">
    <source>
        <dbReference type="Proteomes" id="UP000324222"/>
    </source>
</evidence>
<evidence type="ECO:0000313" key="1">
    <source>
        <dbReference type="EMBL" id="MPC52520.1"/>
    </source>
</evidence>
<name>A0A5B7FXR9_PORTR</name>
<accession>A0A5B7FXR9</accession>